<dbReference type="AlphaFoldDB" id="A0A0C3CDC0"/>
<name>A0A0C3CDC0_OIDMZ</name>
<organism evidence="2 3">
    <name type="scientific">Oidiodendron maius (strain Zn)</name>
    <dbReference type="NCBI Taxonomy" id="913774"/>
    <lineage>
        <taxon>Eukaryota</taxon>
        <taxon>Fungi</taxon>
        <taxon>Dikarya</taxon>
        <taxon>Ascomycota</taxon>
        <taxon>Pezizomycotina</taxon>
        <taxon>Leotiomycetes</taxon>
        <taxon>Leotiomycetes incertae sedis</taxon>
        <taxon>Myxotrichaceae</taxon>
        <taxon>Oidiodendron</taxon>
    </lineage>
</organism>
<dbReference type="SUPFAM" id="SSF69118">
    <property type="entry name" value="AhpD-like"/>
    <property type="match status" value="1"/>
</dbReference>
<dbReference type="Proteomes" id="UP000054321">
    <property type="component" value="Unassembled WGS sequence"/>
</dbReference>
<dbReference type="PANTHER" id="PTHR34846">
    <property type="entry name" value="4-CARBOXYMUCONOLACTONE DECARBOXYLASE FAMILY PROTEIN (AFU_ORTHOLOGUE AFUA_6G11590)"/>
    <property type="match status" value="1"/>
</dbReference>
<dbReference type="EMBL" id="KN832883">
    <property type="protein sequence ID" value="KIM96943.1"/>
    <property type="molecule type" value="Genomic_DNA"/>
</dbReference>
<dbReference type="GO" id="GO:0051920">
    <property type="term" value="F:peroxiredoxin activity"/>
    <property type="evidence" value="ECO:0007669"/>
    <property type="project" value="InterPro"/>
</dbReference>
<protein>
    <recommendedName>
        <fullName evidence="1">Carboxymuconolactone decarboxylase-like domain-containing protein</fullName>
    </recommendedName>
</protein>
<dbReference type="OrthoDB" id="2567457at2759"/>
<keyword evidence="3" id="KW-1185">Reference proteome</keyword>
<sequence>MNRLGLIPLEKLTQKQNPLYDTVNKYASQTPFITKYPTGELVGAFALLLHNPSFGELWFRLDRGVGSLPGLTPAMREVAILVVATRTQCAYEIYAHIIMAEISGISEEQRQDLMNGKCPESLGKDEKIVWEVVNALGKPGPLDHATWEKGQEVIGRDSMISLVHVVGFYQYVSIILNGFDVKVPNTQQ</sequence>
<evidence type="ECO:0000313" key="2">
    <source>
        <dbReference type="EMBL" id="KIM96943.1"/>
    </source>
</evidence>
<feature type="domain" description="Carboxymuconolactone decarboxylase-like" evidence="1">
    <location>
        <begin position="52"/>
        <end position="114"/>
    </location>
</feature>
<dbReference type="InterPro" id="IPR003779">
    <property type="entry name" value="CMD-like"/>
</dbReference>
<reference evidence="2 3" key="1">
    <citation type="submission" date="2014-04" db="EMBL/GenBank/DDBJ databases">
        <authorList>
            <consortium name="DOE Joint Genome Institute"/>
            <person name="Kuo A."/>
            <person name="Martino E."/>
            <person name="Perotto S."/>
            <person name="Kohler A."/>
            <person name="Nagy L.G."/>
            <person name="Floudas D."/>
            <person name="Copeland A."/>
            <person name="Barry K.W."/>
            <person name="Cichocki N."/>
            <person name="Veneault-Fourrey C."/>
            <person name="LaButti K."/>
            <person name="Lindquist E.A."/>
            <person name="Lipzen A."/>
            <person name="Lundell T."/>
            <person name="Morin E."/>
            <person name="Murat C."/>
            <person name="Sun H."/>
            <person name="Tunlid A."/>
            <person name="Henrissat B."/>
            <person name="Grigoriev I.V."/>
            <person name="Hibbett D.S."/>
            <person name="Martin F."/>
            <person name="Nordberg H.P."/>
            <person name="Cantor M.N."/>
            <person name="Hua S.X."/>
        </authorList>
    </citation>
    <scope>NUCLEOTIDE SEQUENCE [LARGE SCALE GENOMIC DNA]</scope>
    <source>
        <strain evidence="2 3">Zn</strain>
    </source>
</reference>
<dbReference type="InParanoid" id="A0A0C3CDC0"/>
<dbReference type="InterPro" id="IPR029032">
    <property type="entry name" value="AhpD-like"/>
</dbReference>
<dbReference type="STRING" id="913774.A0A0C3CDC0"/>
<accession>A0A0C3CDC0</accession>
<dbReference type="Gene3D" id="1.20.1290.10">
    <property type="entry name" value="AhpD-like"/>
    <property type="match status" value="1"/>
</dbReference>
<evidence type="ECO:0000313" key="3">
    <source>
        <dbReference type="Proteomes" id="UP000054321"/>
    </source>
</evidence>
<evidence type="ECO:0000259" key="1">
    <source>
        <dbReference type="Pfam" id="PF02627"/>
    </source>
</evidence>
<dbReference type="Pfam" id="PF02627">
    <property type="entry name" value="CMD"/>
    <property type="match status" value="1"/>
</dbReference>
<proteinExistence type="predicted"/>
<dbReference type="HOGENOM" id="CLU_082760_3_1_1"/>
<reference evidence="3" key="2">
    <citation type="submission" date="2015-01" db="EMBL/GenBank/DDBJ databases">
        <title>Evolutionary Origins and Diversification of the Mycorrhizal Mutualists.</title>
        <authorList>
            <consortium name="DOE Joint Genome Institute"/>
            <consortium name="Mycorrhizal Genomics Consortium"/>
            <person name="Kohler A."/>
            <person name="Kuo A."/>
            <person name="Nagy L.G."/>
            <person name="Floudas D."/>
            <person name="Copeland A."/>
            <person name="Barry K.W."/>
            <person name="Cichocki N."/>
            <person name="Veneault-Fourrey C."/>
            <person name="LaButti K."/>
            <person name="Lindquist E.A."/>
            <person name="Lipzen A."/>
            <person name="Lundell T."/>
            <person name="Morin E."/>
            <person name="Murat C."/>
            <person name="Riley R."/>
            <person name="Ohm R."/>
            <person name="Sun H."/>
            <person name="Tunlid A."/>
            <person name="Henrissat B."/>
            <person name="Grigoriev I.V."/>
            <person name="Hibbett D.S."/>
            <person name="Martin F."/>
        </authorList>
    </citation>
    <scope>NUCLEOTIDE SEQUENCE [LARGE SCALE GENOMIC DNA]</scope>
    <source>
        <strain evidence="3">Zn</strain>
    </source>
</reference>
<gene>
    <name evidence="2" type="ORF">OIDMADRAFT_32832</name>
</gene>
<dbReference type="PANTHER" id="PTHR34846:SF11">
    <property type="entry name" value="4-CARBOXYMUCONOLACTONE DECARBOXYLASE FAMILY PROTEIN (AFU_ORTHOLOGUE AFUA_6G11590)"/>
    <property type="match status" value="1"/>
</dbReference>